<gene>
    <name evidence="1" type="ORF">CFBP7129_01990</name>
</gene>
<dbReference type="RefSeq" id="WP_137002980.1">
    <property type="nucleotide sequence ID" value="NZ_CP039922.1"/>
</dbReference>
<accession>A0A4D7YR45</accession>
<dbReference type="EMBL" id="CP039922">
    <property type="protein sequence ID" value="QCL93100.1"/>
    <property type="molecule type" value="Genomic_DNA"/>
</dbReference>
<organism evidence="1 2">
    <name type="scientific">Agrobacterium tumefaciens</name>
    <dbReference type="NCBI Taxonomy" id="358"/>
    <lineage>
        <taxon>Bacteria</taxon>
        <taxon>Pseudomonadati</taxon>
        <taxon>Pseudomonadota</taxon>
        <taxon>Alphaproteobacteria</taxon>
        <taxon>Hyphomicrobiales</taxon>
        <taxon>Rhizobiaceae</taxon>
        <taxon>Rhizobium/Agrobacterium group</taxon>
        <taxon>Agrobacterium</taxon>
        <taxon>Agrobacterium tumefaciens complex</taxon>
    </lineage>
</organism>
<proteinExistence type="predicted"/>
<dbReference type="Proteomes" id="UP000298649">
    <property type="component" value="Chromosome circular"/>
</dbReference>
<evidence type="ECO:0000313" key="1">
    <source>
        <dbReference type="EMBL" id="QCL93100.1"/>
    </source>
</evidence>
<name>A0A4D7YR45_AGRTU</name>
<reference evidence="1 2" key="1">
    <citation type="submission" date="2019-04" db="EMBL/GenBank/DDBJ databases">
        <title>Complete genome sequence of Agrobacterium tumefaciens CFBP7129.</title>
        <authorList>
            <person name="Haryono M."/>
            <person name="Lin Y.-C."/>
            <person name="Lai E.-M."/>
            <person name="Kuo C.-H."/>
        </authorList>
    </citation>
    <scope>NUCLEOTIDE SEQUENCE [LARGE SCALE GENOMIC DNA]</scope>
    <source>
        <strain evidence="1 2">CFBP7129</strain>
    </source>
</reference>
<sequence>MNIHHVENDKFLFLLNDLTAANWVSSIDIYRSDESLVDAFMEIHQVFLRRLDREEKGFLRSVGISELAKVLRGWILLYKRTLSLLRHQFPRLPATRDMIIAGFNWSETLKISAGGLLLIDHSSRYAEFWAERSIKTKDGYCSLSSRLAFVGSWAYNEYAQMVRKGDLLVLDGFSNGVTSYDMMILIKGINCSVEDFLYEIKKRDWRLERGDEKAIERLLKIYSDMNVTPRVYEL</sequence>
<dbReference type="AlphaFoldDB" id="A0A4D7YR45"/>
<protein>
    <submittedName>
        <fullName evidence="1">Uncharacterized protein</fullName>
    </submittedName>
</protein>
<evidence type="ECO:0000313" key="2">
    <source>
        <dbReference type="Proteomes" id="UP000298649"/>
    </source>
</evidence>